<protein>
    <recommendedName>
        <fullName evidence="3">Large ribosomal subunit protein mL62</fullName>
        <ecNumber evidence="1">3.1.1.29</ecNumber>
    </recommendedName>
    <alternativeName>
        <fullName evidence="4">Peptidyl-tRNA hydrolase ICT1, mitochondrial</fullName>
    </alternativeName>
</protein>
<comment type="similarity">
    <text evidence="2">Belongs to the prokaryotic/mitochondrial release factor family. Mitochondrion-specific ribosomal protein mL62 subfamily.</text>
</comment>
<gene>
    <name evidence="8" type="primary">EOG090X0JCO</name>
</gene>
<evidence type="ECO:0000256" key="6">
    <source>
        <dbReference type="SAM" id="SignalP"/>
    </source>
</evidence>
<dbReference type="PANTHER" id="PTHR11075:SF54">
    <property type="entry name" value="LARGE RIBOSOMAL SUBUNIT PROTEIN ML62"/>
    <property type="match status" value="1"/>
</dbReference>
<reference evidence="8" key="1">
    <citation type="submission" date="2018-08" db="EMBL/GenBank/DDBJ databases">
        <authorList>
            <person name="Cornetti L."/>
        </authorList>
    </citation>
    <scope>NUCLEOTIDE SEQUENCE</scope>
    <source>
        <strain evidence="8">DE-FRO-2-1</strain>
    </source>
</reference>
<dbReference type="GO" id="GO:0005762">
    <property type="term" value="C:mitochondrial large ribosomal subunit"/>
    <property type="evidence" value="ECO:0007669"/>
    <property type="project" value="TreeGrafter"/>
</dbReference>
<evidence type="ECO:0000256" key="2">
    <source>
        <dbReference type="ARBA" id="ARBA00038225"/>
    </source>
</evidence>
<evidence type="ECO:0000259" key="7">
    <source>
        <dbReference type="Pfam" id="PF00472"/>
    </source>
</evidence>
<dbReference type="EC" id="3.1.1.29" evidence="1"/>
<dbReference type="SUPFAM" id="SSF110916">
    <property type="entry name" value="Peptidyl-tRNA hydrolase domain-like"/>
    <property type="match status" value="1"/>
</dbReference>
<accession>A0A4Y7NLB6</accession>
<evidence type="ECO:0000256" key="5">
    <source>
        <dbReference type="SAM" id="MobiDB-lite"/>
    </source>
</evidence>
<feature type="domain" description="Prokaryotic-type class I peptide chain release factors" evidence="7">
    <location>
        <begin position="58"/>
        <end position="189"/>
    </location>
</feature>
<dbReference type="AlphaFoldDB" id="A0A4Y7NLB6"/>
<evidence type="ECO:0000256" key="1">
    <source>
        <dbReference type="ARBA" id="ARBA00013260"/>
    </source>
</evidence>
<dbReference type="FunFam" id="3.30.160.20:FF:000046">
    <property type="entry name" value="Peptidyl-tRNA hydrolase ICT1"/>
    <property type="match status" value="1"/>
</dbReference>
<dbReference type="InterPro" id="IPR052104">
    <property type="entry name" value="Mito_Release_Factor_mL62"/>
</dbReference>
<evidence type="ECO:0000256" key="3">
    <source>
        <dbReference type="ARBA" id="ARBA00039441"/>
    </source>
</evidence>
<evidence type="ECO:0000256" key="4">
    <source>
        <dbReference type="ARBA" id="ARBA00041531"/>
    </source>
</evidence>
<feature type="region of interest" description="Disordered" evidence="5">
    <location>
        <begin position="170"/>
        <end position="195"/>
    </location>
</feature>
<dbReference type="EMBL" id="LR023765">
    <property type="protein sequence ID" value="SVE93384.1"/>
    <property type="molecule type" value="mRNA"/>
</dbReference>
<name>A0A4Y7NLB6_9CRUS</name>
<feature type="chain" id="PRO_5021286029" description="Large ribosomal subunit protein mL62" evidence="6">
    <location>
        <begin position="19"/>
        <end position="195"/>
    </location>
</feature>
<keyword evidence="6" id="KW-0732">Signal</keyword>
<dbReference type="Pfam" id="PF00472">
    <property type="entry name" value="RF-1"/>
    <property type="match status" value="1"/>
</dbReference>
<feature type="signal peptide" evidence="6">
    <location>
        <begin position="1"/>
        <end position="18"/>
    </location>
</feature>
<dbReference type="GO" id="GO:0070126">
    <property type="term" value="P:mitochondrial translational termination"/>
    <property type="evidence" value="ECO:0007669"/>
    <property type="project" value="TreeGrafter"/>
</dbReference>
<sequence length="195" mass="21833">MTFNGIILLLVNSNVSRATYSAFRSGLSLDKIYPNSKLDITTVPQPPVSKDGKFTGFIPMDKIHVSYSRSSGPGGQNVNKLSTKAEVRFNVATANWIPETIRARLAEQVRNLTTKEGDLIVKSDRTRSQHLNLADALDKLRDLIHSAAKSLEAPVVSVETLEKLRRQRERAARERLKEKRIHSMTKQARQAPTID</sequence>
<proteinExistence type="evidence at transcript level"/>
<dbReference type="Gene3D" id="3.30.160.20">
    <property type="match status" value="1"/>
</dbReference>
<dbReference type="PANTHER" id="PTHR11075">
    <property type="entry name" value="PEPTIDE CHAIN RELEASE FACTOR"/>
    <property type="match status" value="1"/>
</dbReference>
<dbReference type="GO" id="GO:0004045">
    <property type="term" value="F:peptidyl-tRNA hydrolase activity"/>
    <property type="evidence" value="ECO:0007669"/>
    <property type="project" value="UniProtKB-EC"/>
</dbReference>
<dbReference type="InterPro" id="IPR000352">
    <property type="entry name" value="Pep_chain_release_fac_I"/>
</dbReference>
<dbReference type="GO" id="GO:0016150">
    <property type="term" value="F:translation release factor activity, codon nonspecific"/>
    <property type="evidence" value="ECO:0007669"/>
    <property type="project" value="TreeGrafter"/>
</dbReference>
<feature type="compositionally biased region" description="Polar residues" evidence="5">
    <location>
        <begin position="184"/>
        <end position="195"/>
    </location>
</feature>
<evidence type="ECO:0000313" key="8">
    <source>
        <dbReference type="EMBL" id="SVE93384.1"/>
    </source>
</evidence>
<organism evidence="8">
    <name type="scientific">Moina brachiata</name>
    <dbReference type="NCBI Taxonomy" id="675436"/>
    <lineage>
        <taxon>Eukaryota</taxon>
        <taxon>Metazoa</taxon>
        <taxon>Ecdysozoa</taxon>
        <taxon>Arthropoda</taxon>
        <taxon>Crustacea</taxon>
        <taxon>Branchiopoda</taxon>
        <taxon>Diplostraca</taxon>
        <taxon>Cladocera</taxon>
        <taxon>Anomopoda</taxon>
        <taxon>Moinidae</taxon>
        <taxon>Moina</taxon>
    </lineage>
</organism>